<dbReference type="Pfam" id="PF02163">
    <property type="entry name" value="Peptidase_M50"/>
    <property type="match status" value="1"/>
</dbReference>
<dbReference type="Proteomes" id="UP001501676">
    <property type="component" value="Unassembled WGS sequence"/>
</dbReference>
<evidence type="ECO:0000256" key="8">
    <source>
        <dbReference type="ARBA" id="ARBA00022989"/>
    </source>
</evidence>
<evidence type="ECO:0000256" key="4">
    <source>
        <dbReference type="ARBA" id="ARBA00022670"/>
    </source>
</evidence>
<dbReference type="InterPro" id="IPR041489">
    <property type="entry name" value="PDZ_6"/>
</dbReference>
<evidence type="ECO:0000256" key="9">
    <source>
        <dbReference type="ARBA" id="ARBA00023049"/>
    </source>
</evidence>
<dbReference type="InterPro" id="IPR036034">
    <property type="entry name" value="PDZ_sf"/>
</dbReference>
<comment type="subcellular location">
    <subcellularLocation>
        <location evidence="2">Membrane</location>
        <topology evidence="2">Multi-pass membrane protein</topology>
    </subcellularLocation>
</comment>
<evidence type="ECO:0000256" key="2">
    <source>
        <dbReference type="ARBA" id="ARBA00004141"/>
    </source>
</evidence>
<dbReference type="Pfam" id="PF17820">
    <property type="entry name" value="PDZ_6"/>
    <property type="match status" value="1"/>
</dbReference>
<accession>A0ABP6T0F9</accession>
<evidence type="ECO:0000256" key="6">
    <source>
        <dbReference type="ARBA" id="ARBA00022801"/>
    </source>
</evidence>
<feature type="transmembrane region" description="Helical" evidence="11">
    <location>
        <begin position="342"/>
        <end position="366"/>
    </location>
</feature>
<evidence type="ECO:0000313" key="14">
    <source>
        <dbReference type="Proteomes" id="UP001501676"/>
    </source>
</evidence>
<protein>
    <submittedName>
        <fullName evidence="13">M50 family metallopeptidase</fullName>
    </submittedName>
</protein>
<keyword evidence="10 11" id="KW-0472">Membrane</keyword>
<dbReference type="CDD" id="cd06163">
    <property type="entry name" value="S2P-M50_PDZ_RseP-like"/>
    <property type="match status" value="1"/>
</dbReference>
<keyword evidence="4" id="KW-0645">Protease</keyword>
<feature type="domain" description="PDZ" evidence="12">
    <location>
        <begin position="116"/>
        <end position="190"/>
    </location>
</feature>
<dbReference type="InterPro" id="IPR008915">
    <property type="entry name" value="Peptidase_M50"/>
</dbReference>
<sequence>MFEVLGIVLFVFGIVLSLCLHEAGHLVAARAFGMRVTRFFVGYGRTLWAFRRGEIEYGVKAIPAGAFVSIVGMVRQFDDTDDEPRAMWRFPAWKRTVVMGAGVAVNVVFGVVLIWGMFAFTPLPDESRLQSEPVRVAAVGESSAAARLGLRPGDVITALDGREVRGWDAFTASVRASGGRTLQISYERDGAARTGAVRIPVVDRAGQLGVSAEVPRTTAGPIRAVGATADQTATMIGGTFTALVHLPERIPAVWRSLTGDERDPESPLSMVGASHVGGQLADRGDWPSFLLMLAGLNFFLAAFNLLPLLPLDGGHITIVWFERTRSWLYGRLRRPDPGSVDYYKLAPLTVAAILLFAAFTLLTVAADLVNPVLL</sequence>
<keyword evidence="6" id="KW-0378">Hydrolase</keyword>
<comment type="cofactor">
    <cofactor evidence="1">
        <name>Zn(2+)</name>
        <dbReference type="ChEBI" id="CHEBI:29105"/>
    </cofactor>
</comment>
<keyword evidence="5 11" id="KW-0812">Transmembrane</keyword>
<dbReference type="InterPro" id="IPR001478">
    <property type="entry name" value="PDZ"/>
</dbReference>
<evidence type="ECO:0000259" key="12">
    <source>
        <dbReference type="SMART" id="SM00228"/>
    </source>
</evidence>
<dbReference type="PANTHER" id="PTHR42837">
    <property type="entry name" value="REGULATOR OF SIGMA-E PROTEASE RSEP"/>
    <property type="match status" value="1"/>
</dbReference>
<comment type="similarity">
    <text evidence="3">Belongs to the peptidase M50B family.</text>
</comment>
<dbReference type="RefSeq" id="WP_345729205.1">
    <property type="nucleotide sequence ID" value="NZ_BAAAYN010000023.1"/>
</dbReference>
<keyword evidence="8 11" id="KW-1133">Transmembrane helix</keyword>
<evidence type="ECO:0000313" key="13">
    <source>
        <dbReference type="EMBL" id="GAA3388557.1"/>
    </source>
</evidence>
<gene>
    <name evidence="13" type="ORF">GCM10020369_35200</name>
</gene>
<evidence type="ECO:0000256" key="7">
    <source>
        <dbReference type="ARBA" id="ARBA00022833"/>
    </source>
</evidence>
<feature type="transmembrane region" description="Helical" evidence="11">
    <location>
        <begin position="289"/>
        <end position="321"/>
    </location>
</feature>
<evidence type="ECO:0000256" key="11">
    <source>
        <dbReference type="SAM" id="Phobius"/>
    </source>
</evidence>
<keyword evidence="7" id="KW-0862">Zinc</keyword>
<organism evidence="13 14">
    <name type="scientific">Cryptosporangium minutisporangium</name>
    <dbReference type="NCBI Taxonomy" id="113569"/>
    <lineage>
        <taxon>Bacteria</taxon>
        <taxon>Bacillati</taxon>
        <taxon>Actinomycetota</taxon>
        <taxon>Actinomycetes</taxon>
        <taxon>Cryptosporangiales</taxon>
        <taxon>Cryptosporangiaceae</taxon>
        <taxon>Cryptosporangium</taxon>
    </lineage>
</organism>
<evidence type="ECO:0000256" key="5">
    <source>
        <dbReference type="ARBA" id="ARBA00022692"/>
    </source>
</evidence>
<evidence type="ECO:0000256" key="1">
    <source>
        <dbReference type="ARBA" id="ARBA00001947"/>
    </source>
</evidence>
<keyword evidence="14" id="KW-1185">Reference proteome</keyword>
<dbReference type="PANTHER" id="PTHR42837:SF2">
    <property type="entry name" value="MEMBRANE METALLOPROTEASE ARASP2, CHLOROPLASTIC-RELATED"/>
    <property type="match status" value="1"/>
</dbReference>
<feature type="transmembrane region" description="Helical" evidence="11">
    <location>
        <begin position="96"/>
        <end position="118"/>
    </location>
</feature>
<dbReference type="EMBL" id="BAAAYN010000023">
    <property type="protein sequence ID" value="GAA3388557.1"/>
    <property type="molecule type" value="Genomic_DNA"/>
</dbReference>
<evidence type="ECO:0000256" key="10">
    <source>
        <dbReference type="ARBA" id="ARBA00023136"/>
    </source>
</evidence>
<evidence type="ECO:0000256" key="3">
    <source>
        <dbReference type="ARBA" id="ARBA00007931"/>
    </source>
</evidence>
<dbReference type="SMART" id="SM00228">
    <property type="entry name" value="PDZ"/>
    <property type="match status" value="1"/>
</dbReference>
<dbReference type="SUPFAM" id="SSF50156">
    <property type="entry name" value="PDZ domain-like"/>
    <property type="match status" value="1"/>
</dbReference>
<dbReference type="InterPro" id="IPR004387">
    <property type="entry name" value="Pept_M50_Zn"/>
</dbReference>
<comment type="caution">
    <text evidence="13">The sequence shown here is derived from an EMBL/GenBank/DDBJ whole genome shotgun (WGS) entry which is preliminary data.</text>
</comment>
<proteinExistence type="inferred from homology"/>
<name>A0ABP6T0F9_9ACTN</name>
<keyword evidence="9" id="KW-0482">Metalloprotease</keyword>
<reference evidence="14" key="1">
    <citation type="journal article" date="2019" name="Int. J. Syst. Evol. Microbiol.">
        <title>The Global Catalogue of Microorganisms (GCM) 10K type strain sequencing project: providing services to taxonomists for standard genome sequencing and annotation.</title>
        <authorList>
            <consortium name="The Broad Institute Genomics Platform"/>
            <consortium name="The Broad Institute Genome Sequencing Center for Infectious Disease"/>
            <person name="Wu L."/>
            <person name="Ma J."/>
        </authorList>
    </citation>
    <scope>NUCLEOTIDE SEQUENCE [LARGE SCALE GENOMIC DNA]</scope>
    <source>
        <strain evidence="14">JCM 9458</strain>
    </source>
</reference>
<dbReference type="Gene3D" id="2.30.42.10">
    <property type="match status" value="1"/>
</dbReference>